<evidence type="ECO:0000259" key="2">
    <source>
        <dbReference type="Pfam" id="PF00248"/>
    </source>
</evidence>
<feature type="domain" description="NADP-dependent oxidoreductase" evidence="2">
    <location>
        <begin position="16"/>
        <end position="310"/>
    </location>
</feature>
<protein>
    <submittedName>
        <fullName evidence="3">Predicted oxidoreductase</fullName>
    </submittedName>
</protein>
<dbReference type="PRINTS" id="PR00069">
    <property type="entry name" value="ALDKETRDTASE"/>
</dbReference>
<keyword evidence="1" id="KW-0560">Oxidoreductase</keyword>
<dbReference type="Proteomes" id="UP000198892">
    <property type="component" value="Unassembled WGS sequence"/>
</dbReference>
<dbReference type="Gene3D" id="3.20.20.100">
    <property type="entry name" value="NADP-dependent oxidoreductase domain"/>
    <property type="match status" value="1"/>
</dbReference>
<organism evidence="3 4">
    <name type="scientific">Salibacterium halotolerans</name>
    <dbReference type="NCBI Taxonomy" id="1884432"/>
    <lineage>
        <taxon>Bacteria</taxon>
        <taxon>Bacillati</taxon>
        <taxon>Bacillota</taxon>
        <taxon>Bacilli</taxon>
        <taxon>Bacillales</taxon>
        <taxon>Bacillaceae</taxon>
    </lineage>
</organism>
<dbReference type="InterPro" id="IPR018170">
    <property type="entry name" value="Aldo/ket_reductase_CS"/>
</dbReference>
<dbReference type="InterPro" id="IPR023210">
    <property type="entry name" value="NADP_OxRdtase_dom"/>
</dbReference>
<dbReference type="InterPro" id="IPR020471">
    <property type="entry name" value="AKR"/>
</dbReference>
<dbReference type="STRING" id="1884432.SAMN05518683_10633"/>
<dbReference type="PROSITE" id="PS00062">
    <property type="entry name" value="ALDOKETO_REDUCTASE_2"/>
    <property type="match status" value="1"/>
</dbReference>
<dbReference type="SUPFAM" id="SSF51430">
    <property type="entry name" value="NAD(P)-linked oxidoreductase"/>
    <property type="match status" value="1"/>
</dbReference>
<dbReference type="AlphaFoldDB" id="A0A1I5QUM6"/>
<keyword evidence="4" id="KW-1185">Reference proteome</keyword>
<name>A0A1I5QUM6_9BACI</name>
<dbReference type="GO" id="GO:0016491">
    <property type="term" value="F:oxidoreductase activity"/>
    <property type="evidence" value="ECO:0007669"/>
    <property type="project" value="UniProtKB-KW"/>
</dbReference>
<dbReference type="EMBL" id="FOXD01000006">
    <property type="protein sequence ID" value="SFP49787.1"/>
    <property type="molecule type" value="Genomic_DNA"/>
</dbReference>
<evidence type="ECO:0000313" key="3">
    <source>
        <dbReference type="EMBL" id="SFP49787.1"/>
    </source>
</evidence>
<dbReference type="PANTHER" id="PTHR43364">
    <property type="entry name" value="NADH-SPECIFIC METHYLGLYOXAL REDUCTASE-RELATED"/>
    <property type="match status" value="1"/>
</dbReference>
<reference evidence="4" key="1">
    <citation type="submission" date="2016-10" db="EMBL/GenBank/DDBJ databases">
        <authorList>
            <person name="Varghese N."/>
            <person name="Submissions S."/>
        </authorList>
    </citation>
    <scope>NUCLEOTIDE SEQUENCE [LARGE SCALE GENOMIC DNA]</scope>
    <source>
        <strain evidence="4">S7</strain>
    </source>
</reference>
<sequence length="313" mass="35002">MAEQTTLGRSDVKVHPIGVGTNAVGGHNIYPNLDEEQGKKVVHHALDHGMNFLDTAYAYGMGRSEELIGEVIKERGSRREAVIATKAAHSFKDGEMVFNNRPDFLKQAVDDSLKRMQTDYVDLFYIHFPDEDTPKVEAVGALQRLREEGKIRSIGVSNFSVDQLKDADQDGHVDVIQSEYNLFKRGAEQDMLPLVQERGITFIPYFPLASGLLAGKYDENTTFASDDIRTGSPMFQGETFKENLEKVNQVRRIAENKGVDTAHVVLAWYLTRDAVDAVIPGAKRPEQVVDNLKTVDVSLTEEETAEIDRIFKS</sequence>
<dbReference type="InterPro" id="IPR050523">
    <property type="entry name" value="AKR_Detox_Biosynth"/>
</dbReference>
<dbReference type="RefSeq" id="WP_093336207.1">
    <property type="nucleotide sequence ID" value="NZ_FOXD01000006.1"/>
</dbReference>
<evidence type="ECO:0000313" key="4">
    <source>
        <dbReference type="Proteomes" id="UP000198892"/>
    </source>
</evidence>
<gene>
    <name evidence="3" type="ORF">SAMN05518683_10633</name>
</gene>
<evidence type="ECO:0000256" key="1">
    <source>
        <dbReference type="ARBA" id="ARBA00023002"/>
    </source>
</evidence>
<dbReference type="CDD" id="cd19083">
    <property type="entry name" value="AKR_AKR11A1_11D1"/>
    <property type="match status" value="1"/>
</dbReference>
<dbReference type="InterPro" id="IPR036812">
    <property type="entry name" value="NAD(P)_OxRdtase_dom_sf"/>
</dbReference>
<accession>A0A1I5QUM6</accession>
<dbReference type="Pfam" id="PF00248">
    <property type="entry name" value="Aldo_ket_red"/>
    <property type="match status" value="1"/>
</dbReference>
<dbReference type="GO" id="GO:0005829">
    <property type="term" value="C:cytosol"/>
    <property type="evidence" value="ECO:0007669"/>
    <property type="project" value="TreeGrafter"/>
</dbReference>
<dbReference type="PANTHER" id="PTHR43364:SF4">
    <property type="entry name" value="NAD(P)-LINKED OXIDOREDUCTASE SUPERFAMILY PROTEIN"/>
    <property type="match status" value="1"/>
</dbReference>
<dbReference type="FunFam" id="3.20.20.100:FF:000004">
    <property type="entry name" value="Oxidoreductase, aldo/keto reductase"/>
    <property type="match status" value="1"/>
</dbReference>
<dbReference type="OrthoDB" id="9773828at2"/>
<proteinExistence type="predicted"/>